<protein>
    <submittedName>
        <fullName evidence="1">Uncharacterized protein</fullName>
    </submittedName>
</protein>
<sequence length="66" mass="6927">MPLQCAGTVSDLQAAKAGKLITAAGVAYEYRSFPDGMYAMHATDPQCFAVTLVRWAAPSAAPLPRA</sequence>
<reference evidence="1 2" key="1">
    <citation type="submission" date="2021-01" db="EMBL/GenBank/DDBJ databases">
        <title>Whole genome shotgun sequence of Actinoplanes couchii NBRC 106145.</title>
        <authorList>
            <person name="Komaki H."/>
            <person name="Tamura T."/>
        </authorList>
    </citation>
    <scope>NUCLEOTIDE SEQUENCE [LARGE SCALE GENOMIC DNA]</scope>
    <source>
        <strain evidence="1 2">NBRC 106145</strain>
    </source>
</reference>
<dbReference type="EMBL" id="BOMG01000141">
    <property type="protein sequence ID" value="GID61853.1"/>
    <property type="molecule type" value="Genomic_DNA"/>
</dbReference>
<comment type="caution">
    <text evidence="1">The sequence shown here is derived from an EMBL/GenBank/DDBJ whole genome shotgun (WGS) entry which is preliminary data.</text>
</comment>
<evidence type="ECO:0000313" key="2">
    <source>
        <dbReference type="Proteomes" id="UP000612282"/>
    </source>
</evidence>
<accession>A0ABQ3XTN0</accession>
<proteinExistence type="predicted"/>
<evidence type="ECO:0000313" key="1">
    <source>
        <dbReference type="EMBL" id="GID61853.1"/>
    </source>
</evidence>
<keyword evidence="2" id="KW-1185">Reference proteome</keyword>
<gene>
    <name evidence="1" type="ORF">Aco03nite_102570</name>
</gene>
<organism evidence="1 2">
    <name type="scientific">Actinoplanes couchii</name>
    <dbReference type="NCBI Taxonomy" id="403638"/>
    <lineage>
        <taxon>Bacteria</taxon>
        <taxon>Bacillati</taxon>
        <taxon>Actinomycetota</taxon>
        <taxon>Actinomycetes</taxon>
        <taxon>Micromonosporales</taxon>
        <taxon>Micromonosporaceae</taxon>
        <taxon>Actinoplanes</taxon>
    </lineage>
</organism>
<name>A0ABQ3XTN0_9ACTN</name>
<dbReference type="Proteomes" id="UP000612282">
    <property type="component" value="Unassembled WGS sequence"/>
</dbReference>